<sequence>MSIGVNLRVTGHTSIGGRKYQEDYFSVAYQQTENDQNLEYAYFGIYDGHGGAEASLYAKEHLMNTIVSQKQFWSENDEDVLKSIREGYIQTHYSMWREQDKWPKTSSGLPSTAGTTASIAFIRRGKIYIGHVGDSGIVLGYQKDKEAPHDDDGRWVASPLTEDHKPESYAEKMRIMSCGGKVVTKSGVPRVVWNRPRIGHKGPVRRSTPIDEIPFLAVARSLGDLWSYNSAVDEFIVSPVPDVSVIEIDPKKFRCLIFGTDGLWNVISPKSAVEIVRATEMENIRIALEGGSEWKNPSKLLVNEALERWSRSNMKADNTSVVIIMLDPPGPPKRDVLKSVKNSIQHASSDCRSAASGATGSDMYDLYDCITRGDGGSVLPEMAASRSNHSDAPSLRYLHHHHHHHHQHNYQHHRSYHEPVQQSVHHHHHHHIHHRDPAEHYGSDPSHHLEHHHQTHHHNPEQYCHPGASTSYHADLAYTDTSFAESYNSLLDRSFENTDHSYTTMFHPTTDDGTGGEGSATSAYHNLATLVEANPTEDDEEALIDYLPESDDETAGGDAETMGGRRDSTYSLTNLQTKSERLRAAMVESEGSHHSHPPYYHHHPQHRRGDEEEAGGCYSGGNLAIIEHFHNYHQHQYGGATAGRSSIHAGPLEEHHQSMYQMELTPQYHHQGGVTYQPNHFQQCASTSSSSSQMERYDYRQPSTNNNLLGCEPSGGSLSKEKPDHEFGYSSEYQDDDDVIIQQPEEEMDMGEQRLSGDVRHIQINEISSSYAGGTPSTVSIGLLSASDSEGAGSSSGCASGDEENNASSTTQQLVVVPALATKRERTLKKPPSTSARVITIFYETRSNSRRRPRIRTAPSPAGGAGSTRSLLGVAKRRRTTTTAAVVRSAIATPNPTLTLERRVLRSNGMNTTGRALGASTVSRPMQTLVRAPDPPHQPKLVVNNFAVSSTTLEGKPASSHLCTRRTKLDESGTGKRNTLVATLVRTEGGVVAVKHKSTADMGPRKAPANPHQPRTMLLRRTTQ</sequence>
<feature type="region of interest" description="Disordered" evidence="5">
    <location>
        <begin position="401"/>
        <end position="467"/>
    </location>
</feature>
<dbReference type="AlphaFoldDB" id="A0A182J7P5"/>
<feature type="region of interest" description="Disordered" evidence="5">
    <location>
        <begin position="682"/>
        <end position="731"/>
    </location>
</feature>
<feature type="compositionally biased region" description="Basic residues" evidence="5">
    <location>
        <begin position="424"/>
        <end position="434"/>
    </location>
</feature>
<feature type="compositionally biased region" description="Basic residues" evidence="5">
    <location>
        <begin position="401"/>
        <end position="415"/>
    </location>
</feature>
<evidence type="ECO:0000256" key="4">
    <source>
        <dbReference type="RuleBase" id="RU003465"/>
    </source>
</evidence>
<feature type="region of interest" description="Disordered" evidence="5">
    <location>
        <begin position="996"/>
        <end position="1024"/>
    </location>
</feature>
<evidence type="ECO:0000256" key="5">
    <source>
        <dbReference type="SAM" id="MobiDB-lite"/>
    </source>
</evidence>
<feature type="region of interest" description="Disordered" evidence="5">
    <location>
        <begin position="785"/>
        <end position="813"/>
    </location>
</feature>
<dbReference type="Gene3D" id="3.60.40.10">
    <property type="entry name" value="PPM-type phosphatase domain"/>
    <property type="match status" value="1"/>
</dbReference>
<protein>
    <submittedName>
        <fullName evidence="6">Uncharacterized protein</fullName>
    </submittedName>
</protein>
<reference evidence="6" key="1">
    <citation type="submission" date="2022-08" db="UniProtKB">
        <authorList>
            <consortium name="EnsemblMetazoa"/>
        </authorList>
    </citation>
    <scope>IDENTIFICATION</scope>
    <source>
        <strain evidence="6">EBRO</strain>
    </source>
</reference>
<dbReference type="PROSITE" id="PS01032">
    <property type="entry name" value="PPM_1"/>
    <property type="match status" value="1"/>
</dbReference>
<organism evidence="6">
    <name type="scientific">Anopheles atroparvus</name>
    <name type="common">European mosquito</name>
    <dbReference type="NCBI Taxonomy" id="41427"/>
    <lineage>
        <taxon>Eukaryota</taxon>
        <taxon>Metazoa</taxon>
        <taxon>Ecdysozoa</taxon>
        <taxon>Arthropoda</taxon>
        <taxon>Hexapoda</taxon>
        <taxon>Insecta</taxon>
        <taxon>Pterygota</taxon>
        <taxon>Neoptera</taxon>
        <taxon>Endopterygota</taxon>
        <taxon>Diptera</taxon>
        <taxon>Nematocera</taxon>
        <taxon>Culicoidea</taxon>
        <taxon>Culicidae</taxon>
        <taxon>Anophelinae</taxon>
        <taxon>Anopheles</taxon>
    </lineage>
</organism>
<keyword evidence="2 4" id="KW-0378">Hydrolase</keyword>
<dbReference type="EnsemblMetazoa" id="AATE012930-RA">
    <property type="protein sequence ID" value="AATE012930-PA.1"/>
    <property type="gene ID" value="AATE012930"/>
</dbReference>
<dbReference type="SUPFAM" id="SSF81606">
    <property type="entry name" value="PP2C-like"/>
    <property type="match status" value="1"/>
</dbReference>
<evidence type="ECO:0000256" key="3">
    <source>
        <dbReference type="ARBA" id="ARBA00022912"/>
    </source>
</evidence>
<feature type="region of interest" description="Disordered" evidence="5">
    <location>
        <begin position="847"/>
        <end position="871"/>
    </location>
</feature>
<name>A0A182J7P5_ANOAO</name>
<evidence type="ECO:0000313" key="6">
    <source>
        <dbReference type="EnsemblMetazoa" id="AATE012930-PA.1"/>
    </source>
</evidence>
<dbReference type="Pfam" id="PF00481">
    <property type="entry name" value="PP2C"/>
    <property type="match status" value="1"/>
</dbReference>
<keyword evidence="3 4" id="KW-0904">Protein phosphatase</keyword>
<dbReference type="SMART" id="SM00332">
    <property type="entry name" value="PP2Cc"/>
    <property type="match status" value="1"/>
</dbReference>
<dbReference type="InterPro" id="IPR036457">
    <property type="entry name" value="PPM-type-like_dom_sf"/>
</dbReference>
<dbReference type="InterPro" id="IPR000222">
    <property type="entry name" value="PP2C_BS"/>
</dbReference>
<evidence type="ECO:0000256" key="2">
    <source>
        <dbReference type="ARBA" id="ARBA00022801"/>
    </source>
</evidence>
<feature type="compositionally biased region" description="Low complexity" evidence="5">
    <location>
        <begin position="785"/>
        <end position="800"/>
    </location>
</feature>
<evidence type="ECO:0000256" key="1">
    <source>
        <dbReference type="ARBA" id="ARBA00022723"/>
    </source>
</evidence>
<dbReference type="CDD" id="cd00143">
    <property type="entry name" value="PP2Cc"/>
    <property type="match status" value="1"/>
</dbReference>
<feature type="compositionally biased region" description="Basic and acidic residues" evidence="5">
    <location>
        <begin position="435"/>
        <end position="448"/>
    </location>
</feature>
<dbReference type="PROSITE" id="PS51746">
    <property type="entry name" value="PPM_2"/>
    <property type="match status" value="1"/>
</dbReference>
<dbReference type="GO" id="GO:0004722">
    <property type="term" value="F:protein serine/threonine phosphatase activity"/>
    <property type="evidence" value="ECO:0007669"/>
    <property type="project" value="InterPro"/>
</dbReference>
<accession>A0A182J7P5</accession>
<comment type="similarity">
    <text evidence="4">Belongs to the PP2C family.</text>
</comment>
<dbReference type="VEuPathDB" id="VectorBase:AATE012930"/>
<dbReference type="FunFam" id="3.60.40.10:FF:000060">
    <property type="entry name" value="Protein phosphatase 2c"/>
    <property type="match status" value="1"/>
</dbReference>
<feature type="region of interest" description="Disordered" evidence="5">
    <location>
        <begin position="585"/>
        <end position="615"/>
    </location>
</feature>
<dbReference type="GO" id="GO:0046872">
    <property type="term" value="F:metal ion binding"/>
    <property type="evidence" value="ECO:0007669"/>
    <property type="project" value="UniProtKB-KW"/>
</dbReference>
<feature type="compositionally biased region" description="Basic residues" evidence="5">
    <location>
        <begin position="594"/>
        <end position="606"/>
    </location>
</feature>
<dbReference type="PANTHER" id="PTHR47992">
    <property type="entry name" value="PROTEIN PHOSPHATASE"/>
    <property type="match status" value="1"/>
</dbReference>
<proteinExistence type="inferred from homology"/>
<feature type="region of interest" description="Disordered" evidence="5">
    <location>
        <begin position="549"/>
        <end position="569"/>
    </location>
</feature>
<dbReference type="STRING" id="41427.A0A182J7P5"/>
<keyword evidence="1" id="KW-0479">Metal-binding</keyword>
<dbReference type="InterPro" id="IPR001932">
    <property type="entry name" value="PPM-type_phosphatase-like_dom"/>
</dbReference>
<dbReference type="InterPro" id="IPR015655">
    <property type="entry name" value="PP2C"/>
</dbReference>